<evidence type="ECO:0000313" key="2">
    <source>
        <dbReference type="Proteomes" id="UP000798662"/>
    </source>
</evidence>
<proteinExistence type="predicted"/>
<organism evidence="1 2">
    <name type="scientific">Pyropia yezoensis</name>
    <name type="common">Susabi-nori</name>
    <name type="synonym">Porphyra yezoensis</name>
    <dbReference type="NCBI Taxonomy" id="2788"/>
    <lineage>
        <taxon>Eukaryota</taxon>
        <taxon>Rhodophyta</taxon>
        <taxon>Bangiophyceae</taxon>
        <taxon>Bangiales</taxon>
        <taxon>Bangiaceae</taxon>
        <taxon>Pyropia</taxon>
    </lineage>
</organism>
<comment type="caution">
    <text evidence="1">The sequence shown here is derived from an EMBL/GenBank/DDBJ whole genome shotgun (WGS) entry which is preliminary data.</text>
</comment>
<keyword evidence="2" id="KW-1185">Reference proteome</keyword>
<dbReference type="Proteomes" id="UP000798662">
    <property type="component" value="Chromosome 1"/>
</dbReference>
<dbReference type="EMBL" id="CM020618">
    <property type="protein sequence ID" value="KAK1861239.1"/>
    <property type="molecule type" value="Genomic_DNA"/>
</dbReference>
<reference evidence="1" key="1">
    <citation type="submission" date="2019-11" db="EMBL/GenBank/DDBJ databases">
        <title>Nori genome reveals adaptations in red seaweeds to the harsh intertidal environment.</title>
        <authorList>
            <person name="Wang D."/>
            <person name="Mao Y."/>
        </authorList>
    </citation>
    <scope>NUCLEOTIDE SEQUENCE</scope>
    <source>
        <tissue evidence="1">Gametophyte</tissue>
    </source>
</reference>
<sequence>MLRRGPSRRTPLRVPDSARALRRVAVSAARGVGGGPTAGRPASPLTSTPGPPPSPVPFSPGGWCSLPVVLTCRGRLPPAAAAASTHTTPASALGGHGVVRLSRTLVPAAAAGVAPLLDVPRMPQAGGGAAAAAAAAGTTAAAAVGGVVYAGSVAPAPLPTAVVGGVVFAGNVGAAAGATEAVGDVFFVGSVPAPAPGVTAAAVVPGGRLPRGGHAAVPHPGRTPWMGGAAVVAAPSATSAVSGVDFGDPLEPAAAAAAETTDAAGVVASAGSATAASTVSAVRRFGGTLACGPRKAGTPRTGSAAALAAPSETTVVGEVACAESVPGAAAVLRGRPSWRVIAVLPRRAGAAPARAALPFAAVGAARTAVEASSPGNHRVGRFCCTECGQRVTAPHHGPSHWRAAHPNVPLPAGGLRVTLTALFSRGRRSSRR</sequence>
<gene>
    <name evidence="1" type="ORF">I4F81_003823</name>
</gene>
<name>A0ACC3BTF0_PYRYE</name>
<evidence type="ECO:0000313" key="1">
    <source>
        <dbReference type="EMBL" id="KAK1861239.1"/>
    </source>
</evidence>
<accession>A0ACC3BTF0</accession>
<protein>
    <submittedName>
        <fullName evidence="1">Uncharacterized protein</fullName>
    </submittedName>
</protein>